<dbReference type="PRINTS" id="PR00344">
    <property type="entry name" value="BCTRLSENSOR"/>
</dbReference>
<dbReference type="InterPro" id="IPR004358">
    <property type="entry name" value="Sig_transdc_His_kin-like_C"/>
</dbReference>
<dbReference type="EC" id="2.7.13.3" evidence="2"/>
<dbReference type="Gene3D" id="3.30.565.10">
    <property type="entry name" value="Histidine kinase-like ATPase, C-terminal domain"/>
    <property type="match status" value="1"/>
</dbReference>
<name>A0A9W6K7P0_9PSED</name>
<dbReference type="InterPro" id="IPR003661">
    <property type="entry name" value="HisK_dim/P_dom"/>
</dbReference>
<dbReference type="SUPFAM" id="SSF47384">
    <property type="entry name" value="Homodimeric domain of signal transducing histidine kinase"/>
    <property type="match status" value="1"/>
</dbReference>
<comment type="caution">
    <text evidence="9">The sequence shown here is derived from an EMBL/GenBank/DDBJ whole genome shotgun (WGS) entry which is preliminary data.</text>
</comment>
<dbReference type="GO" id="GO:0005886">
    <property type="term" value="C:plasma membrane"/>
    <property type="evidence" value="ECO:0007669"/>
    <property type="project" value="UniProtKB-ARBA"/>
</dbReference>
<proteinExistence type="predicted"/>
<dbReference type="Gene3D" id="1.10.287.130">
    <property type="match status" value="1"/>
</dbReference>
<comment type="catalytic activity">
    <reaction evidence="1">
        <text>ATP + protein L-histidine = ADP + protein N-phospho-L-histidine.</text>
        <dbReference type="EC" id="2.7.13.3"/>
    </reaction>
</comment>
<dbReference type="PANTHER" id="PTHR46663">
    <property type="entry name" value="DIGUANYLATE CYCLASE DGCT-RELATED"/>
    <property type="match status" value="1"/>
</dbReference>
<dbReference type="SUPFAM" id="SSF55874">
    <property type="entry name" value="ATPase domain of HSP90 chaperone/DNA topoisomerase II/histidine kinase"/>
    <property type="match status" value="1"/>
</dbReference>
<dbReference type="PROSITE" id="PS50887">
    <property type="entry name" value="GGDEF"/>
    <property type="match status" value="1"/>
</dbReference>
<evidence type="ECO:0000256" key="4">
    <source>
        <dbReference type="ARBA" id="ARBA00022679"/>
    </source>
</evidence>
<gene>
    <name evidence="9" type="ORF">GCM10017655_15250</name>
</gene>
<evidence type="ECO:0000256" key="6">
    <source>
        <dbReference type="SAM" id="MobiDB-lite"/>
    </source>
</evidence>
<dbReference type="PROSITE" id="PS50109">
    <property type="entry name" value="HIS_KIN"/>
    <property type="match status" value="1"/>
</dbReference>
<dbReference type="Gene3D" id="3.30.70.270">
    <property type="match status" value="1"/>
</dbReference>
<keyword evidence="10" id="KW-1185">Reference proteome</keyword>
<dbReference type="InterPro" id="IPR003594">
    <property type="entry name" value="HATPase_dom"/>
</dbReference>
<dbReference type="NCBIfam" id="TIGR00254">
    <property type="entry name" value="GGDEF"/>
    <property type="match status" value="1"/>
</dbReference>
<keyword evidence="4" id="KW-0808">Transferase</keyword>
<evidence type="ECO:0000313" key="10">
    <source>
        <dbReference type="Proteomes" id="UP001143328"/>
    </source>
</evidence>
<dbReference type="SMART" id="SM00387">
    <property type="entry name" value="HATPase_c"/>
    <property type="match status" value="1"/>
</dbReference>
<dbReference type="InterPro" id="IPR005467">
    <property type="entry name" value="His_kinase_dom"/>
</dbReference>
<dbReference type="InterPro" id="IPR036097">
    <property type="entry name" value="HisK_dim/P_sf"/>
</dbReference>
<dbReference type="CDD" id="cd01949">
    <property type="entry name" value="GGDEF"/>
    <property type="match status" value="1"/>
</dbReference>
<sequence length="534" mass="57349">MITGPSSKTLEQANHELALVNERTHEARIALALLEQELLTTQQHLKHRNQTEQLREANANLMVAALSARTDAEQASRELFELAQTAQLDVLTGLPNRSLFAERIVQAIASAKRRAGGLALLFLDLNEFKLINDTLGHSVGDEALIQTAHCLTGAVREVDTVARYGGDEFLVLLADISQRSDALLVAEKIIDAMATPCIIGNNVLRLTGSIGISLYPDDGEDPQALIDCADAAMYRAKDHGGATAPPAAAEGDDGNAEAASRPQALLGHYDNALAEHERLGRQQREANEQLVLAVLNAQQLQSAAEHAHRQQNNLLAMVAHELRNPLAPLAMTAGLLGRVKAEELPRMQQIIERQVMHISRLIDDLLDVSRANTGKMRLDRERMDMADTINEAVDAVRSLIDKRQQQFHFSMPPGPLRVNGDGVRLAQIMSNLLSNASKYTPDGGAIRLVVSASESVLTLTVSDDGIGITPSALPHIFDPFIQDTHAIGFNGAGLGIGLTVVRELLTGHGGTVSASSPGPGEGSVFTVTLPLIGD</sequence>
<dbReference type="InterPro" id="IPR043128">
    <property type="entry name" value="Rev_trsase/Diguanyl_cyclase"/>
</dbReference>
<keyword evidence="5" id="KW-0418">Kinase</keyword>
<protein>
    <recommendedName>
        <fullName evidence="2">histidine kinase</fullName>
        <ecNumber evidence="2">2.7.13.3</ecNumber>
    </recommendedName>
</protein>
<dbReference type="GO" id="GO:0000155">
    <property type="term" value="F:phosphorelay sensor kinase activity"/>
    <property type="evidence" value="ECO:0007669"/>
    <property type="project" value="InterPro"/>
</dbReference>
<dbReference type="InterPro" id="IPR036890">
    <property type="entry name" value="HATPase_C_sf"/>
</dbReference>
<reference evidence="9" key="1">
    <citation type="journal article" date="2014" name="Int. J. Syst. Evol. Microbiol.">
        <title>Complete genome sequence of Corynebacterium casei LMG S-19264T (=DSM 44701T), isolated from a smear-ripened cheese.</title>
        <authorList>
            <consortium name="US DOE Joint Genome Institute (JGI-PGF)"/>
            <person name="Walter F."/>
            <person name="Albersmeier A."/>
            <person name="Kalinowski J."/>
            <person name="Ruckert C."/>
        </authorList>
    </citation>
    <scope>NUCLEOTIDE SEQUENCE</scope>
    <source>
        <strain evidence="9">VKM B-2935</strain>
    </source>
</reference>
<dbReference type="Proteomes" id="UP001143328">
    <property type="component" value="Unassembled WGS sequence"/>
</dbReference>
<accession>A0A9W6K7P0</accession>
<feature type="region of interest" description="Disordered" evidence="6">
    <location>
        <begin position="239"/>
        <end position="258"/>
    </location>
</feature>
<evidence type="ECO:0000256" key="5">
    <source>
        <dbReference type="ARBA" id="ARBA00022777"/>
    </source>
</evidence>
<dbReference type="Pfam" id="PF00512">
    <property type="entry name" value="HisKA"/>
    <property type="match status" value="1"/>
</dbReference>
<evidence type="ECO:0000256" key="2">
    <source>
        <dbReference type="ARBA" id="ARBA00012438"/>
    </source>
</evidence>
<dbReference type="SUPFAM" id="SSF55073">
    <property type="entry name" value="Nucleotide cyclase"/>
    <property type="match status" value="1"/>
</dbReference>
<dbReference type="CDD" id="cd00075">
    <property type="entry name" value="HATPase"/>
    <property type="match status" value="1"/>
</dbReference>
<dbReference type="PANTHER" id="PTHR46663:SF2">
    <property type="entry name" value="GGDEF DOMAIN-CONTAINING PROTEIN"/>
    <property type="match status" value="1"/>
</dbReference>
<evidence type="ECO:0000256" key="3">
    <source>
        <dbReference type="ARBA" id="ARBA00022553"/>
    </source>
</evidence>
<dbReference type="InterPro" id="IPR029787">
    <property type="entry name" value="Nucleotide_cyclase"/>
</dbReference>
<dbReference type="Pfam" id="PF02518">
    <property type="entry name" value="HATPase_c"/>
    <property type="match status" value="1"/>
</dbReference>
<dbReference type="InterPro" id="IPR052163">
    <property type="entry name" value="DGC-Regulatory_Protein"/>
</dbReference>
<dbReference type="CDD" id="cd00082">
    <property type="entry name" value="HisKA"/>
    <property type="match status" value="1"/>
</dbReference>
<dbReference type="FunFam" id="3.30.565.10:FF:000006">
    <property type="entry name" value="Sensor histidine kinase WalK"/>
    <property type="match status" value="1"/>
</dbReference>
<dbReference type="SMART" id="SM00388">
    <property type="entry name" value="HisKA"/>
    <property type="match status" value="1"/>
</dbReference>
<reference evidence="9" key="2">
    <citation type="submission" date="2023-01" db="EMBL/GenBank/DDBJ databases">
        <authorList>
            <person name="Sun Q."/>
            <person name="Evtushenko L."/>
        </authorList>
    </citation>
    <scope>NUCLEOTIDE SEQUENCE</scope>
    <source>
        <strain evidence="9">VKM B-2935</strain>
    </source>
</reference>
<dbReference type="AlphaFoldDB" id="A0A9W6K7P0"/>
<evidence type="ECO:0000259" key="7">
    <source>
        <dbReference type="PROSITE" id="PS50109"/>
    </source>
</evidence>
<keyword evidence="3" id="KW-0597">Phosphoprotein</keyword>
<feature type="domain" description="GGDEF" evidence="8">
    <location>
        <begin position="116"/>
        <end position="249"/>
    </location>
</feature>
<evidence type="ECO:0000256" key="1">
    <source>
        <dbReference type="ARBA" id="ARBA00000085"/>
    </source>
</evidence>
<organism evidence="9 10">
    <name type="scientific">Pseudomonas turukhanskensis</name>
    <dbReference type="NCBI Taxonomy" id="1806536"/>
    <lineage>
        <taxon>Bacteria</taxon>
        <taxon>Pseudomonadati</taxon>
        <taxon>Pseudomonadota</taxon>
        <taxon>Gammaproteobacteria</taxon>
        <taxon>Pseudomonadales</taxon>
        <taxon>Pseudomonadaceae</taxon>
        <taxon>Pseudomonas</taxon>
    </lineage>
</organism>
<dbReference type="SMART" id="SM00267">
    <property type="entry name" value="GGDEF"/>
    <property type="match status" value="1"/>
</dbReference>
<feature type="domain" description="Histidine kinase" evidence="7">
    <location>
        <begin position="317"/>
        <end position="533"/>
    </location>
</feature>
<dbReference type="EMBL" id="BSFN01000003">
    <property type="protein sequence ID" value="GLK88463.1"/>
    <property type="molecule type" value="Genomic_DNA"/>
</dbReference>
<evidence type="ECO:0000259" key="8">
    <source>
        <dbReference type="PROSITE" id="PS50887"/>
    </source>
</evidence>
<dbReference type="Pfam" id="PF00990">
    <property type="entry name" value="GGDEF"/>
    <property type="match status" value="1"/>
</dbReference>
<dbReference type="InterPro" id="IPR000160">
    <property type="entry name" value="GGDEF_dom"/>
</dbReference>
<evidence type="ECO:0000313" key="9">
    <source>
        <dbReference type="EMBL" id="GLK88463.1"/>
    </source>
</evidence>